<dbReference type="Proteomes" id="UP000663829">
    <property type="component" value="Unassembled WGS sequence"/>
</dbReference>
<name>A0A814TYW8_9BILA</name>
<dbReference type="Proteomes" id="UP000681722">
    <property type="component" value="Unassembled WGS sequence"/>
</dbReference>
<dbReference type="OrthoDB" id="10045046at2759"/>
<evidence type="ECO:0000313" key="4">
    <source>
        <dbReference type="EMBL" id="CAF3931270.1"/>
    </source>
</evidence>
<dbReference type="EMBL" id="CAJOBA010000760">
    <property type="protein sequence ID" value="CAF3554867.1"/>
    <property type="molecule type" value="Genomic_DNA"/>
</dbReference>
<gene>
    <name evidence="2" type="ORF">GPM918_LOCUS22011</name>
    <name evidence="1" type="ORF">OVA965_LOCUS3231</name>
    <name evidence="4" type="ORF">SRO942_LOCUS22007</name>
    <name evidence="3" type="ORF">TMI583_LOCUS3230</name>
</gene>
<sequence length="567" mass="65031">MLTTIIDNTKFESGNQLPIFVNSLTGSLVIHTADNYSGVRKWYFFHDSGYVLFLRLINLTNLNPYVYTFNIYKGNTINDELVYSSLLKSTNYLELNVKSSNALAELITAENSTQNVSFTIEYLFQKLNSRSGVTNSFSKQMKAVGNESTTTTSFYQQPSFIALIKSMQKKAKHSLKTTHPRHPYSLKERVRHFIQGKPSKQTDQSHLTSLTSSFSSYSVDQKRNHIQPTTIPIQNNNKTLLDQSPTSSNMINNAILPSQRYQQSIMNAYLTDLQSFHPNINPREMNNYLFVDLHSTSSETFPDGSADYEASTTTNIDDAIETVAHINNQNPKYSRRNIWGKNDRKQRHLNAVDQPRFLMRERQLPVNMLSLPQLRSLNIFQNDNTTTSINTLNQNSSSTSTEFSVTDDDFDNSHFYHVNQNPMKIIKEEVEVEDDEEEEEDDIPQHHSTFRSLEYQLTSPTMQSISTNQRQNRIKHFNKRSSIPVQTGPSMILNANHLLDRSTSTRKYNDQQNIFMQNNNSFEQQQYFEKVSTNHGDDSSDTSLMNNESKVNQIGDGIAYINDSILV</sequence>
<accession>A0A814TYW8</accession>
<proteinExistence type="predicted"/>
<dbReference type="EMBL" id="CAJNOK010000760">
    <property type="protein sequence ID" value="CAF0773815.1"/>
    <property type="molecule type" value="Genomic_DNA"/>
</dbReference>
<evidence type="ECO:0000313" key="5">
    <source>
        <dbReference type="Proteomes" id="UP000663829"/>
    </source>
</evidence>
<dbReference type="EMBL" id="CAJOBC010007408">
    <property type="protein sequence ID" value="CAF3931270.1"/>
    <property type="molecule type" value="Genomic_DNA"/>
</dbReference>
<protein>
    <submittedName>
        <fullName evidence="2">Uncharacterized protein</fullName>
    </submittedName>
</protein>
<dbReference type="Proteomes" id="UP000677228">
    <property type="component" value="Unassembled WGS sequence"/>
</dbReference>
<evidence type="ECO:0000313" key="2">
    <source>
        <dbReference type="EMBL" id="CAF1167659.1"/>
    </source>
</evidence>
<organism evidence="2 5">
    <name type="scientific">Didymodactylos carnosus</name>
    <dbReference type="NCBI Taxonomy" id="1234261"/>
    <lineage>
        <taxon>Eukaryota</taxon>
        <taxon>Metazoa</taxon>
        <taxon>Spiralia</taxon>
        <taxon>Gnathifera</taxon>
        <taxon>Rotifera</taxon>
        <taxon>Eurotatoria</taxon>
        <taxon>Bdelloidea</taxon>
        <taxon>Philodinida</taxon>
        <taxon>Philodinidae</taxon>
        <taxon>Didymodactylos</taxon>
    </lineage>
</organism>
<dbReference type="EMBL" id="CAJNOQ010007409">
    <property type="protein sequence ID" value="CAF1167659.1"/>
    <property type="molecule type" value="Genomic_DNA"/>
</dbReference>
<keyword evidence="5" id="KW-1185">Reference proteome</keyword>
<evidence type="ECO:0000313" key="1">
    <source>
        <dbReference type="EMBL" id="CAF0773815.1"/>
    </source>
</evidence>
<reference evidence="2" key="1">
    <citation type="submission" date="2021-02" db="EMBL/GenBank/DDBJ databases">
        <authorList>
            <person name="Nowell W R."/>
        </authorList>
    </citation>
    <scope>NUCLEOTIDE SEQUENCE</scope>
</reference>
<dbReference type="Proteomes" id="UP000682733">
    <property type="component" value="Unassembled WGS sequence"/>
</dbReference>
<dbReference type="AlphaFoldDB" id="A0A814TYW8"/>
<comment type="caution">
    <text evidence="2">The sequence shown here is derived from an EMBL/GenBank/DDBJ whole genome shotgun (WGS) entry which is preliminary data.</text>
</comment>
<evidence type="ECO:0000313" key="3">
    <source>
        <dbReference type="EMBL" id="CAF3554867.1"/>
    </source>
</evidence>